<comment type="caution">
    <text evidence="1">The sequence shown here is derived from an EMBL/GenBank/DDBJ whole genome shotgun (WGS) entry which is preliminary data.</text>
</comment>
<evidence type="ECO:0000313" key="2">
    <source>
        <dbReference type="Proteomes" id="UP001217838"/>
    </source>
</evidence>
<sequence>MNNSTNINGLEALIESRLRHRVRYAQRDEFDRVHRELILRQSLLFNPMYQALFADELRPRQVALFLSEYYHGSIAGFLREVMPLALNAYQEPLWGAYIRQIRLEESKPRNHAILFEEFMASVGVVAEPPRAPALEFIAASKRGYTLNLPHSCGYALAVEVEADYQIAVVAAFARRHFGAGAVAGNTWFDTHLDVTGEEEHARQTVVLSEVAVKDAADFQEFVLGFEHACRDTERFMLSLHGLMRAQEVDDA</sequence>
<gene>
    <name evidence="1" type="ORF">POL58_48795</name>
</gene>
<protein>
    <recommendedName>
        <fullName evidence="3">Iron-containing redox enzyme family protein</fullName>
    </recommendedName>
</protein>
<dbReference type="Gene3D" id="1.20.910.10">
    <property type="entry name" value="Heme oxygenase-like"/>
    <property type="match status" value="1"/>
</dbReference>
<name>A0ABT5BPS0_9BACT</name>
<dbReference type="Proteomes" id="UP001217838">
    <property type="component" value="Unassembled WGS sequence"/>
</dbReference>
<accession>A0ABT5BPS0</accession>
<dbReference type="RefSeq" id="WP_272011154.1">
    <property type="nucleotide sequence ID" value="NZ_JAQNDN010000028.1"/>
</dbReference>
<reference evidence="1 2" key="1">
    <citation type="submission" date="2022-11" db="EMBL/GenBank/DDBJ databases">
        <title>Minimal conservation of predation-associated metabolite biosynthetic gene clusters underscores biosynthetic potential of Myxococcota including descriptions for ten novel species: Archangium lansinium sp. nov., Myxococcus landrumus sp. nov., Nannocystis bai.</title>
        <authorList>
            <person name="Ahearne A."/>
            <person name="Stevens C."/>
            <person name="Dowd S."/>
        </authorList>
    </citation>
    <scope>NUCLEOTIDE SEQUENCE [LARGE SCALE GENOMIC DNA]</scope>
    <source>
        <strain evidence="1 2">NCELM</strain>
    </source>
</reference>
<organism evidence="1 2">
    <name type="scientific">Nannocystis radixulma</name>
    <dbReference type="NCBI Taxonomy" id="2995305"/>
    <lineage>
        <taxon>Bacteria</taxon>
        <taxon>Pseudomonadati</taxon>
        <taxon>Myxococcota</taxon>
        <taxon>Polyangia</taxon>
        <taxon>Nannocystales</taxon>
        <taxon>Nannocystaceae</taxon>
        <taxon>Nannocystis</taxon>
    </lineage>
</organism>
<proteinExistence type="predicted"/>
<evidence type="ECO:0000313" key="1">
    <source>
        <dbReference type="EMBL" id="MDC0675723.1"/>
    </source>
</evidence>
<evidence type="ECO:0008006" key="3">
    <source>
        <dbReference type="Google" id="ProtNLM"/>
    </source>
</evidence>
<dbReference type="EMBL" id="JAQNDN010000028">
    <property type="protein sequence ID" value="MDC0675723.1"/>
    <property type="molecule type" value="Genomic_DNA"/>
</dbReference>
<dbReference type="InterPro" id="IPR016084">
    <property type="entry name" value="Haem_Oase-like_multi-hlx"/>
</dbReference>
<keyword evidence="2" id="KW-1185">Reference proteome</keyword>